<proteinExistence type="predicted"/>
<evidence type="ECO:0000256" key="2">
    <source>
        <dbReference type="ARBA" id="ARBA00022827"/>
    </source>
</evidence>
<gene>
    <name evidence="5" type="ORF">LTR62_000854</name>
</gene>
<organism evidence="5 6">
    <name type="scientific">Meristemomyces frigidus</name>
    <dbReference type="NCBI Taxonomy" id="1508187"/>
    <lineage>
        <taxon>Eukaryota</taxon>
        <taxon>Fungi</taxon>
        <taxon>Dikarya</taxon>
        <taxon>Ascomycota</taxon>
        <taxon>Pezizomycotina</taxon>
        <taxon>Dothideomycetes</taxon>
        <taxon>Dothideomycetidae</taxon>
        <taxon>Mycosphaerellales</taxon>
        <taxon>Teratosphaeriaceae</taxon>
        <taxon>Meristemomyces</taxon>
    </lineage>
</organism>
<name>A0AAN7THM6_9PEZI</name>
<evidence type="ECO:0000256" key="3">
    <source>
        <dbReference type="ARBA" id="ARBA00023002"/>
    </source>
</evidence>
<dbReference type="AlphaFoldDB" id="A0AAN7THM6"/>
<dbReference type="InterPro" id="IPR051704">
    <property type="entry name" value="FAD_aromatic-hydroxylase"/>
</dbReference>
<comment type="caution">
    <text evidence="5">The sequence shown here is derived from an EMBL/GenBank/DDBJ whole genome shotgun (WGS) entry which is preliminary data.</text>
</comment>
<dbReference type="GO" id="GO:0071949">
    <property type="term" value="F:FAD binding"/>
    <property type="evidence" value="ECO:0007669"/>
    <property type="project" value="InterPro"/>
</dbReference>
<dbReference type="EMBL" id="JAVRRL010000011">
    <property type="protein sequence ID" value="KAK5115765.1"/>
    <property type="molecule type" value="Genomic_DNA"/>
</dbReference>
<keyword evidence="3" id="KW-0560">Oxidoreductase</keyword>
<dbReference type="Pfam" id="PF01494">
    <property type="entry name" value="FAD_binding_3"/>
    <property type="match status" value="1"/>
</dbReference>
<keyword evidence="1" id="KW-0285">Flavoprotein</keyword>
<dbReference type="Proteomes" id="UP001310890">
    <property type="component" value="Unassembled WGS sequence"/>
</dbReference>
<evidence type="ECO:0000313" key="5">
    <source>
        <dbReference type="EMBL" id="KAK5115765.1"/>
    </source>
</evidence>
<dbReference type="GO" id="GO:0016491">
    <property type="term" value="F:oxidoreductase activity"/>
    <property type="evidence" value="ECO:0007669"/>
    <property type="project" value="UniProtKB-KW"/>
</dbReference>
<reference evidence="5" key="1">
    <citation type="submission" date="2023-08" db="EMBL/GenBank/DDBJ databases">
        <title>Black Yeasts Isolated from many extreme environments.</title>
        <authorList>
            <person name="Coleine C."/>
            <person name="Stajich J.E."/>
            <person name="Selbmann L."/>
        </authorList>
    </citation>
    <scope>NUCLEOTIDE SEQUENCE</scope>
    <source>
        <strain evidence="5">CCFEE 5401</strain>
    </source>
</reference>
<sequence>MLDRLRLLVVGASIAGPSTACWLAKAGAHVTVIERFASIRKGGQAVGIRTSGVTVMRRMPSLEALVRSRYVGEEGVGFVDKNGKSYGVIRASGNPDQQTLLSEYEILRGDLAGILYDLTKYYDRIIYRFNEQVSAMRHRADNESPRNRASFGTSAAMTGAYILVGYEKERQCLVKDMQKVSPFLSAILLPSSPRLIWLRDNLFGIVSKSGSADFLQRMFGGAFGKSKEYPVPIYESLK</sequence>
<accession>A0AAN7THM6</accession>
<feature type="domain" description="FAD-binding" evidence="4">
    <location>
        <begin position="7"/>
        <end position="104"/>
    </location>
</feature>
<evidence type="ECO:0000259" key="4">
    <source>
        <dbReference type="Pfam" id="PF01494"/>
    </source>
</evidence>
<keyword evidence="2" id="KW-0274">FAD</keyword>
<dbReference type="PANTHER" id="PTHR46865:SF2">
    <property type="entry name" value="MONOOXYGENASE"/>
    <property type="match status" value="1"/>
</dbReference>
<dbReference type="Gene3D" id="3.50.50.60">
    <property type="entry name" value="FAD/NAD(P)-binding domain"/>
    <property type="match status" value="1"/>
</dbReference>
<dbReference type="InterPro" id="IPR036188">
    <property type="entry name" value="FAD/NAD-bd_sf"/>
</dbReference>
<dbReference type="SUPFAM" id="SSF51905">
    <property type="entry name" value="FAD/NAD(P)-binding domain"/>
    <property type="match status" value="1"/>
</dbReference>
<dbReference type="PANTHER" id="PTHR46865">
    <property type="entry name" value="OXIDOREDUCTASE-RELATED"/>
    <property type="match status" value="1"/>
</dbReference>
<protein>
    <recommendedName>
        <fullName evidence="4">FAD-binding domain-containing protein</fullName>
    </recommendedName>
</protein>
<dbReference type="InterPro" id="IPR002938">
    <property type="entry name" value="FAD-bd"/>
</dbReference>
<evidence type="ECO:0000313" key="6">
    <source>
        <dbReference type="Proteomes" id="UP001310890"/>
    </source>
</evidence>
<evidence type="ECO:0000256" key="1">
    <source>
        <dbReference type="ARBA" id="ARBA00022630"/>
    </source>
</evidence>
<dbReference type="Gene3D" id="3.30.9.30">
    <property type="match status" value="1"/>
</dbReference>